<dbReference type="Pfam" id="PF02518">
    <property type="entry name" value="HATPase_c"/>
    <property type="match status" value="1"/>
</dbReference>
<sequence>MAGRKRSIRFKITAILLVPTIALVMTWGFAATLTIRQGVELLRIQTVFTNVVQPMAGVILQLQRERLLTAECLNSPVPLKSELDKERKVTDEAVAELARSSSSVKDDTPPGMWNRIQELISRARKLDGLRDRVDRHALHSLDAIEEYTAVADIGFLAYDYLMISADIDMIEQTRAIVLIVRGHELVSQQSALLAGVQTAGRITQDERDAFAAMVGKRRLLYSLGTGQLDAELLQPFTDLNTSALYSSFTSIEDQIVKRIKPDKPLPSSAQSWPTVAEGLSKKFEELTLGVGMTLTARAAPRAQGILISIAVIGVAGLLAILATAFVSLRFARRITGELTGLQHAATELADLRLPRIINRLRRGEDVDVAAETPPALKTAETVEVESVNNAFTSVQLTAIESAVHEAELRKGVNKVFLNLARRNQSLLQRQLGMLDGLEREVTDHEVLEKLFGIDHLTTRMRRHAEGLIILSGAAPARGWRDPVNLFDVVRAAIEEVEDYLRIDVIVPHGHALVGSAVTDIIHLLAELIENAAIFSPPHTRVQVRGEMVARGFALEIEDRGLGLAPEELARINELLANAPEFDLADSDRLGLFVVARLAHRHNVRVSLRPSPYGGTSAVVLVPQELVVETEARDLSVERIAAPHPAPALALTPPAVDIPAADPRGRGELGNRDDDGDELPRRVRQANLAPQLRDERADLFSSFQAGWQRAQEDDT</sequence>
<feature type="region of interest" description="Disordered" evidence="8">
    <location>
        <begin position="645"/>
        <end position="689"/>
    </location>
</feature>
<keyword evidence="3" id="KW-0597">Phosphoprotein</keyword>
<feature type="compositionally biased region" description="Basic and acidic residues" evidence="8">
    <location>
        <begin position="662"/>
        <end position="680"/>
    </location>
</feature>
<dbReference type="EC" id="2.7.13.3" evidence="2"/>
<dbReference type="InterPro" id="IPR005467">
    <property type="entry name" value="His_kinase_dom"/>
</dbReference>
<keyword evidence="13" id="KW-1185">Reference proteome</keyword>
<evidence type="ECO:0000256" key="2">
    <source>
        <dbReference type="ARBA" id="ARBA00012438"/>
    </source>
</evidence>
<evidence type="ECO:0000259" key="11">
    <source>
        <dbReference type="PROSITE" id="PS50906"/>
    </source>
</evidence>
<evidence type="ECO:0000256" key="4">
    <source>
        <dbReference type="ARBA" id="ARBA00022679"/>
    </source>
</evidence>
<evidence type="ECO:0000256" key="1">
    <source>
        <dbReference type="ARBA" id="ARBA00000085"/>
    </source>
</evidence>
<feature type="domain" description="NIT" evidence="11">
    <location>
        <begin position="53"/>
        <end position="301"/>
    </location>
</feature>
<dbReference type="PANTHER" id="PTHR45436">
    <property type="entry name" value="SENSOR HISTIDINE KINASE YKOH"/>
    <property type="match status" value="1"/>
</dbReference>
<keyword evidence="7 9" id="KW-1133">Transmembrane helix</keyword>
<dbReference type="PROSITE" id="PS50109">
    <property type="entry name" value="HIS_KIN"/>
    <property type="match status" value="1"/>
</dbReference>
<evidence type="ECO:0000259" key="10">
    <source>
        <dbReference type="PROSITE" id="PS50109"/>
    </source>
</evidence>
<evidence type="ECO:0000256" key="5">
    <source>
        <dbReference type="ARBA" id="ARBA00022692"/>
    </source>
</evidence>
<dbReference type="PROSITE" id="PS50906">
    <property type="entry name" value="NIT"/>
    <property type="match status" value="1"/>
</dbReference>
<dbReference type="Proteomes" id="UP001589870">
    <property type="component" value="Unassembled WGS sequence"/>
</dbReference>
<dbReference type="InterPro" id="IPR010910">
    <property type="entry name" value="Nitrate/nitrite_sensing_bac"/>
</dbReference>
<dbReference type="Pfam" id="PF08376">
    <property type="entry name" value="NIT"/>
    <property type="match status" value="1"/>
</dbReference>
<evidence type="ECO:0000256" key="7">
    <source>
        <dbReference type="ARBA" id="ARBA00022989"/>
    </source>
</evidence>
<protein>
    <recommendedName>
        <fullName evidence="2">histidine kinase</fullName>
        <ecNumber evidence="2">2.7.13.3</ecNumber>
    </recommendedName>
</protein>
<evidence type="ECO:0000256" key="3">
    <source>
        <dbReference type="ARBA" id="ARBA00022553"/>
    </source>
</evidence>
<evidence type="ECO:0000313" key="13">
    <source>
        <dbReference type="Proteomes" id="UP001589870"/>
    </source>
</evidence>
<organism evidence="12 13">
    <name type="scientific">Sphaerimonospora cavernae</name>
    <dbReference type="NCBI Taxonomy" id="1740611"/>
    <lineage>
        <taxon>Bacteria</taxon>
        <taxon>Bacillati</taxon>
        <taxon>Actinomycetota</taxon>
        <taxon>Actinomycetes</taxon>
        <taxon>Streptosporangiales</taxon>
        <taxon>Streptosporangiaceae</taxon>
        <taxon>Sphaerimonospora</taxon>
    </lineage>
</organism>
<feature type="domain" description="Histidine kinase" evidence="10">
    <location>
        <begin position="520"/>
        <end position="625"/>
    </location>
</feature>
<comment type="catalytic activity">
    <reaction evidence="1">
        <text>ATP + protein L-histidine = ADP + protein N-phospho-L-histidine.</text>
        <dbReference type="EC" id="2.7.13.3"/>
    </reaction>
</comment>
<evidence type="ECO:0000313" key="12">
    <source>
        <dbReference type="EMBL" id="MFC0864185.1"/>
    </source>
</evidence>
<dbReference type="InterPro" id="IPR013587">
    <property type="entry name" value="Nitrate/nitrite_sensing"/>
</dbReference>
<keyword evidence="9" id="KW-0472">Membrane</keyword>
<proteinExistence type="predicted"/>
<dbReference type="SUPFAM" id="SSF55874">
    <property type="entry name" value="ATPase domain of HSP90 chaperone/DNA topoisomerase II/histidine kinase"/>
    <property type="match status" value="1"/>
</dbReference>
<dbReference type="InterPro" id="IPR036890">
    <property type="entry name" value="HATPase_C_sf"/>
</dbReference>
<feature type="transmembrane region" description="Helical" evidence="9">
    <location>
        <begin position="305"/>
        <end position="328"/>
    </location>
</feature>
<dbReference type="PANTHER" id="PTHR45436:SF5">
    <property type="entry name" value="SENSOR HISTIDINE KINASE TRCS"/>
    <property type="match status" value="1"/>
</dbReference>
<evidence type="ECO:0000256" key="8">
    <source>
        <dbReference type="SAM" id="MobiDB-lite"/>
    </source>
</evidence>
<dbReference type="EMBL" id="JBHMQT010000037">
    <property type="protein sequence ID" value="MFC0864185.1"/>
    <property type="molecule type" value="Genomic_DNA"/>
</dbReference>
<accession>A0ABV6U6V4</accession>
<dbReference type="RefSeq" id="WP_394302305.1">
    <property type="nucleotide sequence ID" value="NZ_JBHMQT010000037.1"/>
</dbReference>
<dbReference type="SMART" id="SM00387">
    <property type="entry name" value="HATPase_c"/>
    <property type="match status" value="1"/>
</dbReference>
<comment type="caution">
    <text evidence="12">The sequence shown here is derived from an EMBL/GenBank/DDBJ whole genome shotgun (WGS) entry which is preliminary data.</text>
</comment>
<dbReference type="InterPro" id="IPR003594">
    <property type="entry name" value="HATPase_dom"/>
</dbReference>
<gene>
    <name evidence="12" type="ORF">ACFHYQ_17965</name>
</gene>
<evidence type="ECO:0000256" key="9">
    <source>
        <dbReference type="SAM" id="Phobius"/>
    </source>
</evidence>
<keyword evidence="6" id="KW-0418">Kinase</keyword>
<reference evidence="12 13" key="1">
    <citation type="submission" date="2024-09" db="EMBL/GenBank/DDBJ databases">
        <authorList>
            <person name="Sun Q."/>
            <person name="Mori K."/>
        </authorList>
    </citation>
    <scope>NUCLEOTIDE SEQUENCE [LARGE SCALE GENOMIC DNA]</scope>
    <source>
        <strain evidence="12 13">TBRC 1851</strain>
    </source>
</reference>
<dbReference type="Gene3D" id="3.30.565.10">
    <property type="entry name" value="Histidine kinase-like ATPase, C-terminal domain"/>
    <property type="match status" value="1"/>
</dbReference>
<keyword evidence="4" id="KW-0808">Transferase</keyword>
<evidence type="ECO:0000256" key="6">
    <source>
        <dbReference type="ARBA" id="ARBA00022777"/>
    </source>
</evidence>
<keyword evidence="5 9" id="KW-0812">Transmembrane</keyword>
<dbReference type="InterPro" id="IPR050428">
    <property type="entry name" value="TCS_sensor_his_kinase"/>
</dbReference>
<name>A0ABV6U6V4_9ACTN</name>